<comment type="caution">
    <text evidence="2">The sequence shown here is derived from an EMBL/GenBank/DDBJ whole genome shotgun (WGS) entry which is preliminary data.</text>
</comment>
<keyword evidence="3" id="KW-1185">Reference proteome</keyword>
<dbReference type="Proteomes" id="UP000243217">
    <property type="component" value="Unassembled WGS sequence"/>
</dbReference>
<proteinExistence type="predicted"/>
<evidence type="ECO:0000313" key="3">
    <source>
        <dbReference type="Proteomes" id="UP000243217"/>
    </source>
</evidence>
<dbReference type="AlphaFoldDB" id="A0A1V9ZY50"/>
<feature type="compositionally biased region" description="Basic and acidic residues" evidence="1">
    <location>
        <begin position="50"/>
        <end position="66"/>
    </location>
</feature>
<evidence type="ECO:0000313" key="2">
    <source>
        <dbReference type="EMBL" id="OQS02953.1"/>
    </source>
</evidence>
<evidence type="ECO:0000256" key="1">
    <source>
        <dbReference type="SAM" id="MobiDB-lite"/>
    </source>
</evidence>
<accession>A0A1V9ZY50</accession>
<dbReference type="EMBL" id="JNBS01001053">
    <property type="protein sequence ID" value="OQS02953.1"/>
    <property type="molecule type" value="Genomic_DNA"/>
</dbReference>
<name>A0A1V9ZY50_9STRA</name>
<feature type="region of interest" description="Disordered" evidence="1">
    <location>
        <begin position="50"/>
        <end position="76"/>
    </location>
</feature>
<protein>
    <submittedName>
        <fullName evidence="2">Uncharacterized protein</fullName>
    </submittedName>
</protein>
<organism evidence="2 3">
    <name type="scientific">Thraustotheca clavata</name>
    <dbReference type="NCBI Taxonomy" id="74557"/>
    <lineage>
        <taxon>Eukaryota</taxon>
        <taxon>Sar</taxon>
        <taxon>Stramenopiles</taxon>
        <taxon>Oomycota</taxon>
        <taxon>Saprolegniomycetes</taxon>
        <taxon>Saprolegniales</taxon>
        <taxon>Achlyaceae</taxon>
        <taxon>Thraustotheca</taxon>
    </lineage>
</organism>
<gene>
    <name evidence="2" type="ORF">THRCLA_21283</name>
</gene>
<dbReference type="OrthoDB" id="66275at2759"/>
<reference evidence="2 3" key="1">
    <citation type="journal article" date="2014" name="Genome Biol. Evol.">
        <title>The secreted proteins of Achlya hypogyna and Thraustotheca clavata identify the ancestral oomycete secretome and reveal gene acquisitions by horizontal gene transfer.</title>
        <authorList>
            <person name="Misner I."/>
            <person name="Blouin N."/>
            <person name="Leonard G."/>
            <person name="Richards T.A."/>
            <person name="Lane C.E."/>
        </authorList>
    </citation>
    <scope>NUCLEOTIDE SEQUENCE [LARGE SCALE GENOMIC DNA]</scope>
    <source>
        <strain evidence="2 3">ATCC 34112</strain>
    </source>
</reference>
<sequence>METALGLALNDALAELLPEGHEEEKNEIAQVFDSVLLRHMQLYADELRKAEIERKKSTPSSPDKKKPASRQRRKADIHIEGNIEEYTCYMENWTMDVKNAKFECMGRILNQLTPELKTSLHKAEPTRNIRKRKKG</sequence>